<dbReference type="InterPro" id="IPR022742">
    <property type="entry name" value="Hydrolase_4"/>
</dbReference>
<gene>
    <name evidence="4" type="ORF">B0O44_105244</name>
</gene>
<accession>A0A318UB94</accession>
<dbReference type="AlphaFoldDB" id="A0A318UB94"/>
<keyword evidence="5" id="KW-1185">Reference proteome</keyword>
<feature type="signal peptide" evidence="1">
    <location>
        <begin position="1"/>
        <end position="19"/>
    </location>
</feature>
<dbReference type="EMBL" id="QKLU01000005">
    <property type="protein sequence ID" value="PYF72871.1"/>
    <property type="molecule type" value="Genomic_DNA"/>
</dbReference>
<dbReference type="InterPro" id="IPR024981">
    <property type="entry name" value="DUF3887"/>
</dbReference>
<keyword evidence="1" id="KW-0732">Signal</keyword>
<evidence type="ECO:0000259" key="2">
    <source>
        <dbReference type="Pfam" id="PF12146"/>
    </source>
</evidence>
<feature type="chain" id="PRO_5016241393" description="Dienelactone hydrolase" evidence="1">
    <location>
        <begin position="20"/>
        <end position="438"/>
    </location>
</feature>
<feature type="domain" description="DUF3887" evidence="3">
    <location>
        <begin position="29"/>
        <end position="118"/>
    </location>
</feature>
<dbReference type="OrthoDB" id="9809549at2"/>
<evidence type="ECO:0000259" key="3">
    <source>
        <dbReference type="Pfam" id="PF13026"/>
    </source>
</evidence>
<evidence type="ECO:0008006" key="6">
    <source>
        <dbReference type="Google" id="ProtNLM"/>
    </source>
</evidence>
<protein>
    <recommendedName>
        <fullName evidence="6">Dienelactone hydrolase</fullName>
    </recommendedName>
</protein>
<organism evidence="4 5">
    <name type="scientific">Pedobacter nutrimenti</name>
    <dbReference type="NCBI Taxonomy" id="1241337"/>
    <lineage>
        <taxon>Bacteria</taxon>
        <taxon>Pseudomonadati</taxon>
        <taxon>Bacteroidota</taxon>
        <taxon>Sphingobacteriia</taxon>
        <taxon>Sphingobacteriales</taxon>
        <taxon>Sphingobacteriaceae</taxon>
        <taxon>Pedobacter</taxon>
    </lineage>
</organism>
<dbReference type="Gene3D" id="3.10.450.590">
    <property type="match status" value="1"/>
</dbReference>
<dbReference type="Pfam" id="PF12146">
    <property type="entry name" value="Hydrolase_4"/>
    <property type="match status" value="1"/>
</dbReference>
<name>A0A318UB94_9SPHI</name>
<reference evidence="4 5" key="1">
    <citation type="submission" date="2018-06" db="EMBL/GenBank/DDBJ databases">
        <title>Genomic Encyclopedia of Archaeal and Bacterial Type Strains, Phase II (KMG-II): from individual species to whole genera.</title>
        <authorList>
            <person name="Goeker M."/>
        </authorList>
    </citation>
    <scope>NUCLEOTIDE SEQUENCE [LARGE SCALE GENOMIC DNA]</scope>
    <source>
        <strain evidence="4 5">DSM 27372</strain>
    </source>
</reference>
<dbReference type="SUPFAM" id="SSF53474">
    <property type="entry name" value="alpha/beta-Hydrolases"/>
    <property type="match status" value="1"/>
</dbReference>
<dbReference type="InterPro" id="IPR053145">
    <property type="entry name" value="AB_hydrolase_Est10"/>
</dbReference>
<dbReference type="PANTHER" id="PTHR43265">
    <property type="entry name" value="ESTERASE ESTD"/>
    <property type="match status" value="1"/>
</dbReference>
<proteinExistence type="predicted"/>
<dbReference type="Pfam" id="PF13026">
    <property type="entry name" value="DUF3887"/>
    <property type="match status" value="1"/>
</dbReference>
<dbReference type="InterPro" id="IPR029058">
    <property type="entry name" value="AB_hydrolase_fold"/>
</dbReference>
<dbReference type="GO" id="GO:0052689">
    <property type="term" value="F:carboxylic ester hydrolase activity"/>
    <property type="evidence" value="ECO:0007669"/>
    <property type="project" value="TreeGrafter"/>
</dbReference>
<dbReference type="PANTHER" id="PTHR43265:SF1">
    <property type="entry name" value="ESTERASE ESTD"/>
    <property type="match status" value="1"/>
</dbReference>
<dbReference type="RefSeq" id="WP_110832702.1">
    <property type="nucleotide sequence ID" value="NZ_QKLU01000005.1"/>
</dbReference>
<dbReference type="Gene3D" id="3.40.50.1820">
    <property type="entry name" value="alpha/beta hydrolase"/>
    <property type="match status" value="1"/>
</dbReference>
<sequence length="438" mass="48249">MKKILFLVCALLITTTAFSQNILGLIGRSQDFFKLMEDQKFTEAYAYLDPSFQSKVSQDDLVKLWTKLAENLGTIKSLDMLSTKTEGEFYVVTLEGKFSKADQDFILGYNKAEKIVGLFLKPKSTAVSYIKPAYADTSLYKEKEIYIKTPGHSLVGILTSPKKGNNFPIVVLVHGSGPSDMDETIGPNKPLKDIAAGLAAKGIASIRYVKRTMLYQAEFGKSFTVKEEVLDDALAAVALAKTIPTADKKQIYVLGHSLGGMLAPRIATLAPDLKGILLLAAPAVKLPDLIIEQNKYIVEASKDTTLAMKKQLDTAIMEVSKAKIFKLGTIKADSVILGLPASYWVDLNSYNQVETAKKMVAQRIFIAQGAYDFQVSAENYNIWNNALGKRKNVMLKLYPDLNHLLSSQQEKGTAKQYDTPANVSPVLINDIATWIKAK</sequence>
<dbReference type="Proteomes" id="UP000248198">
    <property type="component" value="Unassembled WGS sequence"/>
</dbReference>
<evidence type="ECO:0000313" key="4">
    <source>
        <dbReference type="EMBL" id="PYF72871.1"/>
    </source>
</evidence>
<evidence type="ECO:0000256" key="1">
    <source>
        <dbReference type="SAM" id="SignalP"/>
    </source>
</evidence>
<comment type="caution">
    <text evidence="4">The sequence shown here is derived from an EMBL/GenBank/DDBJ whole genome shotgun (WGS) entry which is preliminary data.</text>
</comment>
<evidence type="ECO:0000313" key="5">
    <source>
        <dbReference type="Proteomes" id="UP000248198"/>
    </source>
</evidence>
<feature type="domain" description="Serine aminopeptidase S33" evidence="2">
    <location>
        <begin position="227"/>
        <end position="405"/>
    </location>
</feature>